<gene>
    <name evidence="2" type="ORF">ACEZDJ_16755</name>
</gene>
<dbReference type="PANTHER" id="PTHR43319:SF3">
    <property type="entry name" value="BETA-LACTAMASE-RELATED DOMAIN-CONTAINING PROTEIN"/>
    <property type="match status" value="1"/>
</dbReference>
<dbReference type="SUPFAM" id="SSF56601">
    <property type="entry name" value="beta-lactamase/transpeptidase-like"/>
    <property type="match status" value="1"/>
</dbReference>
<feature type="domain" description="Beta-lactamase-related" evidence="1">
    <location>
        <begin position="31"/>
        <end position="362"/>
    </location>
</feature>
<protein>
    <submittedName>
        <fullName evidence="2">Serine hydrolase domain-containing protein</fullName>
        <ecNumber evidence="2">3.-.-.-</ecNumber>
    </submittedName>
</protein>
<organism evidence="2 3">
    <name type="scientific">Streptacidiphilus cavernicola</name>
    <dbReference type="NCBI Taxonomy" id="3342716"/>
    <lineage>
        <taxon>Bacteria</taxon>
        <taxon>Bacillati</taxon>
        <taxon>Actinomycetota</taxon>
        <taxon>Actinomycetes</taxon>
        <taxon>Kitasatosporales</taxon>
        <taxon>Streptomycetaceae</taxon>
        <taxon>Streptacidiphilus</taxon>
    </lineage>
</organism>
<keyword evidence="2" id="KW-0378">Hydrolase</keyword>
<evidence type="ECO:0000313" key="3">
    <source>
        <dbReference type="Proteomes" id="UP001592528"/>
    </source>
</evidence>
<dbReference type="Proteomes" id="UP001592528">
    <property type="component" value="Unassembled WGS sequence"/>
</dbReference>
<dbReference type="InterPro" id="IPR012338">
    <property type="entry name" value="Beta-lactam/transpept-like"/>
</dbReference>
<dbReference type="EC" id="3.-.-.-" evidence="2"/>
<reference evidence="2 3" key="1">
    <citation type="submission" date="2024-09" db="EMBL/GenBank/DDBJ databases">
        <authorList>
            <person name="Lee S.D."/>
        </authorList>
    </citation>
    <scope>NUCLEOTIDE SEQUENCE [LARGE SCALE GENOMIC DNA]</scope>
    <source>
        <strain evidence="2 3">N1-5</strain>
    </source>
</reference>
<dbReference type="GO" id="GO:0016787">
    <property type="term" value="F:hydrolase activity"/>
    <property type="evidence" value="ECO:0007669"/>
    <property type="project" value="UniProtKB-KW"/>
</dbReference>
<dbReference type="InterPro" id="IPR001466">
    <property type="entry name" value="Beta-lactam-related"/>
</dbReference>
<dbReference type="RefSeq" id="WP_030249052.1">
    <property type="nucleotide sequence ID" value="NZ_JBHEZZ010000008.1"/>
</dbReference>
<dbReference type="Gene3D" id="3.40.710.10">
    <property type="entry name" value="DD-peptidase/beta-lactamase superfamily"/>
    <property type="match status" value="1"/>
</dbReference>
<proteinExistence type="predicted"/>
<accession>A0ABV6UNA8</accession>
<dbReference type="InterPro" id="IPR052907">
    <property type="entry name" value="Beta-lactamase/esterase"/>
</dbReference>
<dbReference type="PANTHER" id="PTHR43319">
    <property type="entry name" value="BETA-LACTAMASE-RELATED"/>
    <property type="match status" value="1"/>
</dbReference>
<name>A0ABV6UNA8_9ACTN</name>
<sequence>MFDWTESPPQELGVAPELLGGALRLVRERGGTAQLVVLKDGAVLLDRTFGCAPDDLFWTFSASKPFIALLVHLLAQRGRLSLDDPVARSWPGFAARGKEQVTVRQVLQHRSGLSSARGMLGDALAMADWDRSLRALERARLQRPPGSAPAYQAIAYGFILGEVVRRVSGTPPAQLLRREFLDPLGLDDLHLGLPDELWHRHVPLRGSGPGGRATQGIVNRRATRRAVIPAAGVSATARDLARFYQVLLDGGVGTGVGGPAGVRVLAEETVLEARRRSTAEGEMDLRIKRPVRWAQGFQLGGFSAHPVGRPVMGRLSSEAAFGHNGSSCCIGWADPSRGLVFAYLTDVLPRRREGARHFSTVADALLTACDAGRDAH</sequence>
<comment type="caution">
    <text evidence="2">The sequence shown here is derived from an EMBL/GenBank/DDBJ whole genome shotgun (WGS) entry which is preliminary data.</text>
</comment>
<evidence type="ECO:0000313" key="2">
    <source>
        <dbReference type="EMBL" id="MFC1402941.1"/>
    </source>
</evidence>
<dbReference type="Pfam" id="PF00144">
    <property type="entry name" value="Beta-lactamase"/>
    <property type="match status" value="1"/>
</dbReference>
<dbReference type="EMBL" id="JBHEZZ010000008">
    <property type="protein sequence ID" value="MFC1402941.1"/>
    <property type="molecule type" value="Genomic_DNA"/>
</dbReference>
<keyword evidence="3" id="KW-1185">Reference proteome</keyword>
<evidence type="ECO:0000259" key="1">
    <source>
        <dbReference type="Pfam" id="PF00144"/>
    </source>
</evidence>